<dbReference type="EMBL" id="RJSE01000005">
    <property type="protein sequence ID" value="RNL64402.1"/>
    <property type="molecule type" value="Genomic_DNA"/>
</dbReference>
<feature type="region of interest" description="Disordered" evidence="1">
    <location>
        <begin position="35"/>
        <end position="104"/>
    </location>
</feature>
<proteinExistence type="predicted"/>
<gene>
    <name evidence="2" type="ORF">EFK50_07715</name>
</gene>
<comment type="caution">
    <text evidence="2">The sequence shown here is derived from an EMBL/GenBank/DDBJ whole genome shotgun (WGS) entry which is preliminary data.</text>
</comment>
<sequence length="162" mass="17534">MSGEVEYPEAEHGECVPKEIADQWLAQVERLQSTIEKYQQKENDRAHFQPGPSNDDPAAHSNPSLDAPNADPSTDPTTADSSVPEDDATEGRPADRIQASTTPAALSEVEWQALIDAVMVEGISWPLRPYGLMCAALKATVERILAARGLVSEPDGLAERVE</sequence>
<evidence type="ECO:0000313" key="3">
    <source>
        <dbReference type="Proteomes" id="UP000267128"/>
    </source>
</evidence>
<feature type="compositionally biased region" description="Polar residues" evidence="1">
    <location>
        <begin position="71"/>
        <end position="81"/>
    </location>
</feature>
<reference evidence="2 3" key="1">
    <citation type="submission" date="2018-11" db="EMBL/GenBank/DDBJ databases">
        <authorList>
            <person name="Li F."/>
        </authorList>
    </citation>
    <scope>NUCLEOTIDE SEQUENCE [LARGE SCALE GENOMIC DNA]</scope>
    <source>
        <strain evidence="2 3">Gsoil 097</strain>
    </source>
</reference>
<accession>A0A3N0CLT6</accession>
<organism evidence="2 3">
    <name type="scientific">Nocardioides marmoriginsengisoli</name>
    <dbReference type="NCBI Taxonomy" id="661483"/>
    <lineage>
        <taxon>Bacteria</taxon>
        <taxon>Bacillati</taxon>
        <taxon>Actinomycetota</taxon>
        <taxon>Actinomycetes</taxon>
        <taxon>Propionibacteriales</taxon>
        <taxon>Nocardioidaceae</taxon>
        <taxon>Nocardioides</taxon>
    </lineage>
</organism>
<dbReference type="AlphaFoldDB" id="A0A3N0CLT6"/>
<evidence type="ECO:0000313" key="2">
    <source>
        <dbReference type="EMBL" id="RNL64402.1"/>
    </source>
</evidence>
<dbReference type="RefSeq" id="WP_148046095.1">
    <property type="nucleotide sequence ID" value="NZ_RJSE01000005.1"/>
</dbReference>
<keyword evidence="3" id="KW-1185">Reference proteome</keyword>
<evidence type="ECO:0000256" key="1">
    <source>
        <dbReference type="SAM" id="MobiDB-lite"/>
    </source>
</evidence>
<feature type="non-terminal residue" evidence="2">
    <location>
        <position position="162"/>
    </location>
</feature>
<protein>
    <submittedName>
        <fullName evidence="2">Uncharacterized protein</fullName>
    </submittedName>
</protein>
<dbReference type="Proteomes" id="UP000267128">
    <property type="component" value="Unassembled WGS sequence"/>
</dbReference>
<feature type="compositionally biased region" description="Basic and acidic residues" evidence="1">
    <location>
        <begin position="38"/>
        <end position="47"/>
    </location>
</feature>
<name>A0A3N0CLT6_9ACTN</name>